<evidence type="ECO:0000313" key="1">
    <source>
        <dbReference type="EMBL" id="KAF4147328.1"/>
    </source>
</evidence>
<evidence type="ECO:0000313" key="2">
    <source>
        <dbReference type="Proteomes" id="UP000704712"/>
    </source>
</evidence>
<reference evidence="1" key="1">
    <citation type="submission" date="2020-03" db="EMBL/GenBank/DDBJ databases">
        <title>Hybrid Assembly of Korean Phytophthora infestans isolates.</title>
        <authorList>
            <person name="Prokchorchik M."/>
            <person name="Lee Y."/>
            <person name="Seo J."/>
            <person name="Cho J.-H."/>
            <person name="Park Y.-E."/>
            <person name="Jang D.-C."/>
            <person name="Im J.-S."/>
            <person name="Choi J.-G."/>
            <person name="Park H.-J."/>
            <person name="Lee G.-B."/>
            <person name="Lee Y.-G."/>
            <person name="Hong S.-Y."/>
            <person name="Cho K."/>
            <person name="Sohn K.H."/>
        </authorList>
    </citation>
    <scope>NUCLEOTIDE SEQUENCE</scope>
    <source>
        <strain evidence="1">KR_2_A2</strain>
    </source>
</reference>
<proteinExistence type="predicted"/>
<gene>
    <name evidence="1" type="ORF">GN958_ATG03450</name>
</gene>
<comment type="caution">
    <text evidence="1">The sequence shown here is derived from an EMBL/GenBank/DDBJ whole genome shotgun (WGS) entry which is preliminary data.</text>
</comment>
<dbReference type="Proteomes" id="UP000704712">
    <property type="component" value="Unassembled WGS sequence"/>
</dbReference>
<protein>
    <submittedName>
        <fullName evidence="1">Uncharacterized protein</fullName>
    </submittedName>
</protein>
<organism evidence="1 2">
    <name type="scientific">Phytophthora infestans</name>
    <name type="common">Potato late blight agent</name>
    <name type="synonym">Botrytis infestans</name>
    <dbReference type="NCBI Taxonomy" id="4787"/>
    <lineage>
        <taxon>Eukaryota</taxon>
        <taxon>Sar</taxon>
        <taxon>Stramenopiles</taxon>
        <taxon>Oomycota</taxon>
        <taxon>Peronosporomycetes</taxon>
        <taxon>Peronosporales</taxon>
        <taxon>Peronosporaceae</taxon>
        <taxon>Phytophthora</taxon>
    </lineage>
</organism>
<dbReference type="EMBL" id="JAACNO010000479">
    <property type="protein sequence ID" value="KAF4147328.1"/>
    <property type="molecule type" value="Genomic_DNA"/>
</dbReference>
<name>A0A8S9V9W6_PHYIN</name>
<sequence>MDWRQRIQPVLAILHDEVNDDYGDDEVAAVAGVCVAVAAGTEPPAKKQRGGSQPGKGQILTVDVLLRARYCTQTTLLRDLCFQKLCFVVVFECLVVCFIESSKR</sequence>
<dbReference type="AlphaFoldDB" id="A0A8S9V9W6"/>
<accession>A0A8S9V9W6</accession>